<dbReference type="InterPro" id="IPR050312">
    <property type="entry name" value="IolE/XylAMocC-like"/>
</dbReference>
<name>A0A0F9LUQ3_9ZZZZ</name>
<dbReference type="PANTHER" id="PTHR12110:SF41">
    <property type="entry name" value="INOSOSE DEHYDRATASE"/>
    <property type="match status" value="1"/>
</dbReference>
<dbReference type="Pfam" id="PF01261">
    <property type="entry name" value="AP_endonuc_2"/>
    <property type="match status" value="1"/>
</dbReference>
<dbReference type="InterPro" id="IPR013022">
    <property type="entry name" value="Xyl_isomerase-like_TIM-brl"/>
</dbReference>
<dbReference type="PANTHER" id="PTHR12110">
    <property type="entry name" value="HYDROXYPYRUVATE ISOMERASE"/>
    <property type="match status" value="1"/>
</dbReference>
<evidence type="ECO:0000259" key="1">
    <source>
        <dbReference type="Pfam" id="PF01261"/>
    </source>
</evidence>
<gene>
    <name evidence="2" type="ORF">LCGC14_1464340</name>
</gene>
<feature type="domain" description="Xylose isomerase-like TIM barrel" evidence="1">
    <location>
        <begin position="32"/>
        <end position="251"/>
    </location>
</feature>
<dbReference type="Gene3D" id="3.20.20.150">
    <property type="entry name" value="Divalent-metal-dependent TIM barrel enzymes"/>
    <property type="match status" value="1"/>
</dbReference>
<dbReference type="EMBL" id="LAZR01010228">
    <property type="protein sequence ID" value="KKM68095.1"/>
    <property type="molecule type" value="Genomic_DNA"/>
</dbReference>
<dbReference type="AlphaFoldDB" id="A0A0F9LUQ3"/>
<reference evidence="2" key="1">
    <citation type="journal article" date="2015" name="Nature">
        <title>Complex archaea that bridge the gap between prokaryotes and eukaryotes.</title>
        <authorList>
            <person name="Spang A."/>
            <person name="Saw J.H."/>
            <person name="Jorgensen S.L."/>
            <person name="Zaremba-Niedzwiedzka K."/>
            <person name="Martijn J."/>
            <person name="Lind A.E."/>
            <person name="van Eijk R."/>
            <person name="Schleper C."/>
            <person name="Guy L."/>
            <person name="Ettema T.J."/>
        </authorList>
    </citation>
    <scope>NUCLEOTIDE SEQUENCE</scope>
</reference>
<protein>
    <recommendedName>
        <fullName evidence="1">Xylose isomerase-like TIM barrel domain-containing protein</fullName>
    </recommendedName>
</protein>
<comment type="caution">
    <text evidence="2">The sequence shown here is derived from an EMBL/GenBank/DDBJ whole genome shotgun (WGS) entry which is preliminary data.</text>
</comment>
<sequence length="255" mass="27875">MSSADASKKVPIALQLFSVRHACKEDFAGTLSAVAKMGYDGVEFAGYYDTPAGELRKMLDDLGLEAAGTHIGLPTLEGDELARTVEFNRTIGNDFLVVPGLPAERRESAEAWSDAAKLLEEIAGKVAGDGMWVGCHNHAVEFEDFDGRTAWDILYGSTEKVVMQMDIGNALHAGAEPLAFMKKYPGRQQSTHLKEHSADKDWPIVGDGDVDWAAVFDFCESAGDTRWYVVEFENEAYPALESVEKCLAFLRGMGK</sequence>
<proteinExistence type="predicted"/>
<dbReference type="SUPFAM" id="SSF51658">
    <property type="entry name" value="Xylose isomerase-like"/>
    <property type="match status" value="1"/>
</dbReference>
<evidence type="ECO:0000313" key="2">
    <source>
        <dbReference type="EMBL" id="KKM68095.1"/>
    </source>
</evidence>
<dbReference type="InterPro" id="IPR036237">
    <property type="entry name" value="Xyl_isomerase-like_sf"/>
</dbReference>
<organism evidence="2">
    <name type="scientific">marine sediment metagenome</name>
    <dbReference type="NCBI Taxonomy" id="412755"/>
    <lineage>
        <taxon>unclassified sequences</taxon>
        <taxon>metagenomes</taxon>
        <taxon>ecological metagenomes</taxon>
    </lineage>
</organism>
<accession>A0A0F9LUQ3</accession>